<dbReference type="KEGG" id="vra:111241889"/>
<protein>
    <submittedName>
        <fullName evidence="3">Uncharacterized protein LOC111241889</fullName>
    </submittedName>
</protein>
<dbReference type="RefSeq" id="XP_022638183.1">
    <property type="nucleotide sequence ID" value="XM_022782462.1"/>
</dbReference>
<evidence type="ECO:0000256" key="1">
    <source>
        <dbReference type="SAM" id="MobiDB-lite"/>
    </source>
</evidence>
<dbReference type="AlphaFoldDB" id="A0A3Q0F2L2"/>
<organism evidence="2 3">
    <name type="scientific">Vigna radiata var. radiata</name>
    <name type="common">Mung bean</name>
    <name type="synonym">Phaseolus aureus</name>
    <dbReference type="NCBI Taxonomy" id="3916"/>
    <lineage>
        <taxon>Eukaryota</taxon>
        <taxon>Viridiplantae</taxon>
        <taxon>Streptophyta</taxon>
        <taxon>Embryophyta</taxon>
        <taxon>Tracheophyta</taxon>
        <taxon>Spermatophyta</taxon>
        <taxon>Magnoliopsida</taxon>
        <taxon>eudicotyledons</taxon>
        <taxon>Gunneridae</taxon>
        <taxon>Pentapetalae</taxon>
        <taxon>rosids</taxon>
        <taxon>fabids</taxon>
        <taxon>Fabales</taxon>
        <taxon>Fabaceae</taxon>
        <taxon>Papilionoideae</taxon>
        <taxon>50 kb inversion clade</taxon>
        <taxon>NPAAA clade</taxon>
        <taxon>indigoferoid/millettioid clade</taxon>
        <taxon>Phaseoleae</taxon>
        <taxon>Vigna</taxon>
    </lineage>
</organism>
<evidence type="ECO:0000313" key="2">
    <source>
        <dbReference type="Proteomes" id="UP000087766"/>
    </source>
</evidence>
<keyword evidence="2" id="KW-1185">Reference proteome</keyword>
<name>A0A3Q0F2L2_VIGRR</name>
<evidence type="ECO:0000313" key="3">
    <source>
        <dbReference type="RefSeq" id="XP_022638183.1"/>
    </source>
</evidence>
<reference evidence="2" key="1">
    <citation type="journal article" date="2014" name="Nat. Commun.">
        <title>Genome sequence of mungbean and insights into evolution within Vigna species.</title>
        <authorList>
            <person name="Kang Y.J."/>
            <person name="Kim S.K."/>
            <person name="Kim M.Y."/>
            <person name="Lestari P."/>
            <person name="Kim K.H."/>
            <person name="Ha B.K."/>
            <person name="Jun T.H."/>
            <person name="Hwang W.J."/>
            <person name="Lee T."/>
            <person name="Lee J."/>
            <person name="Shim S."/>
            <person name="Yoon M.Y."/>
            <person name="Jang Y.E."/>
            <person name="Han K.S."/>
            <person name="Taeprayoon P."/>
            <person name="Yoon N."/>
            <person name="Somta P."/>
            <person name="Tanya P."/>
            <person name="Kim K.S."/>
            <person name="Gwag J.G."/>
            <person name="Moon J.K."/>
            <person name="Lee Y.H."/>
            <person name="Park B.S."/>
            <person name="Bombarely A."/>
            <person name="Doyle J.J."/>
            <person name="Jackson S.A."/>
            <person name="Schafleitner R."/>
            <person name="Srinives P."/>
            <person name="Varshney R.K."/>
            <person name="Lee S.H."/>
        </authorList>
    </citation>
    <scope>NUCLEOTIDE SEQUENCE [LARGE SCALE GENOMIC DNA]</scope>
    <source>
        <strain evidence="2">cv. VC1973A</strain>
    </source>
</reference>
<proteinExistence type="predicted"/>
<sequence>MSKNFSAFAIQPMGSVPSKVGSSTCFVQLRCTSLRSSSDSSSELSDNRRSRWPLMELRPAAELRFGSWSVARKLVGTQESSPAPPPSTLPLSTLLPPFVPPFFSATASSEQIRQGSLSPSSHQTELHPPTYPPISFYL</sequence>
<dbReference type="GeneID" id="111241889"/>
<gene>
    <name evidence="3" type="primary">LOC111241889</name>
</gene>
<feature type="compositionally biased region" description="Polar residues" evidence="1">
    <location>
        <begin position="107"/>
        <end position="123"/>
    </location>
</feature>
<reference evidence="3" key="2">
    <citation type="submission" date="2025-08" db="UniProtKB">
        <authorList>
            <consortium name="RefSeq"/>
        </authorList>
    </citation>
    <scope>IDENTIFICATION</scope>
    <source>
        <tissue evidence="3">Leaf</tissue>
    </source>
</reference>
<dbReference type="Proteomes" id="UP000087766">
    <property type="component" value="Chromosome 6"/>
</dbReference>
<feature type="region of interest" description="Disordered" evidence="1">
    <location>
        <begin position="107"/>
        <end position="138"/>
    </location>
</feature>
<accession>A0A3Q0F2L2</accession>